<name>A0A563VZP1_9CYAN</name>
<organism evidence="2 3">
    <name type="scientific">Hyella patelloides LEGE 07179</name>
    <dbReference type="NCBI Taxonomy" id="945734"/>
    <lineage>
        <taxon>Bacteria</taxon>
        <taxon>Bacillati</taxon>
        <taxon>Cyanobacteriota</taxon>
        <taxon>Cyanophyceae</taxon>
        <taxon>Pleurocapsales</taxon>
        <taxon>Hyellaceae</taxon>
        <taxon>Hyella</taxon>
    </lineage>
</organism>
<evidence type="ECO:0000313" key="3">
    <source>
        <dbReference type="Proteomes" id="UP000320055"/>
    </source>
</evidence>
<reference evidence="2 3" key="1">
    <citation type="submission" date="2019-01" db="EMBL/GenBank/DDBJ databases">
        <authorList>
            <person name="Brito A."/>
        </authorList>
    </citation>
    <scope>NUCLEOTIDE SEQUENCE [LARGE SCALE GENOMIC DNA]</scope>
    <source>
        <strain evidence="2">1</strain>
    </source>
</reference>
<accession>A0A563VZP1</accession>
<gene>
    <name evidence="2" type="ORF">H1P_50042</name>
</gene>
<evidence type="ECO:0000313" key="2">
    <source>
        <dbReference type="EMBL" id="VEP16837.1"/>
    </source>
</evidence>
<sequence length="157" mass="17488">MKQLLIILVCLWFWLISPAIINAEPVGEETDSQGTEQLAQPVKTYYLLVLEGVGRREVKINPPATKIAITSQSGDITIRCGDQQNTYSCSPGKRLEIEYEATTPIVKFWGENLSDTQVKLRIDVYQTVSPEKDTKENGETNLENIVSQPQSVTGEST</sequence>
<feature type="compositionally biased region" description="Polar residues" evidence="1">
    <location>
        <begin position="139"/>
        <end position="157"/>
    </location>
</feature>
<dbReference type="RefSeq" id="WP_186375786.1">
    <property type="nucleotide sequence ID" value="NZ_LR213769.1"/>
</dbReference>
<evidence type="ECO:0000256" key="1">
    <source>
        <dbReference type="SAM" id="MobiDB-lite"/>
    </source>
</evidence>
<feature type="region of interest" description="Disordered" evidence="1">
    <location>
        <begin position="130"/>
        <end position="157"/>
    </location>
</feature>
<proteinExistence type="predicted"/>
<dbReference type="AlphaFoldDB" id="A0A563VZP1"/>
<protein>
    <submittedName>
        <fullName evidence="2">Uncharacterized protein</fullName>
    </submittedName>
</protein>
<keyword evidence="3" id="KW-1185">Reference proteome</keyword>
<dbReference type="Proteomes" id="UP000320055">
    <property type="component" value="Unassembled WGS sequence"/>
</dbReference>
<dbReference type="EMBL" id="CAACVJ010000445">
    <property type="protein sequence ID" value="VEP16837.1"/>
    <property type="molecule type" value="Genomic_DNA"/>
</dbReference>